<keyword evidence="2 7" id="KW-0436">Ligase</keyword>
<dbReference type="GO" id="GO:0004818">
    <property type="term" value="F:glutamate-tRNA ligase activity"/>
    <property type="evidence" value="ECO:0007669"/>
    <property type="project" value="UniProtKB-UniRule"/>
</dbReference>
<keyword evidence="3 7" id="KW-0547">Nucleotide-binding</keyword>
<dbReference type="HAMAP" id="MF_00022">
    <property type="entry name" value="Glu_tRNA_synth_type1"/>
    <property type="match status" value="1"/>
</dbReference>
<dbReference type="NCBIfam" id="TIGR00464">
    <property type="entry name" value="gltX_bact"/>
    <property type="match status" value="1"/>
</dbReference>
<reference evidence="10 11" key="1">
    <citation type="journal article" date="2016" name="Nat. Commun.">
        <title>Thousands of microbial genomes shed light on interconnected biogeochemical processes in an aquifer system.</title>
        <authorList>
            <person name="Anantharaman K."/>
            <person name="Brown C.T."/>
            <person name="Hug L.A."/>
            <person name="Sharon I."/>
            <person name="Castelle C.J."/>
            <person name="Probst A.J."/>
            <person name="Thomas B.C."/>
            <person name="Singh A."/>
            <person name="Wilkins M.J."/>
            <person name="Karaoz U."/>
            <person name="Brodie E.L."/>
            <person name="Williams K.H."/>
            <person name="Hubbard S.S."/>
            <person name="Banfield J.F."/>
        </authorList>
    </citation>
    <scope>NUCLEOTIDE SEQUENCE [LARGE SCALE GENOMIC DNA]</scope>
</reference>
<dbReference type="InterPro" id="IPR000924">
    <property type="entry name" value="Glu/Gln-tRNA-synth"/>
</dbReference>
<evidence type="ECO:0000256" key="2">
    <source>
        <dbReference type="ARBA" id="ARBA00022598"/>
    </source>
</evidence>
<keyword evidence="4 7" id="KW-0067">ATP-binding</keyword>
<feature type="domain" description="Aminoacyl-tRNA synthetase class I anticodon-binding" evidence="9">
    <location>
        <begin position="290"/>
        <end position="436"/>
    </location>
</feature>
<dbReference type="InterPro" id="IPR020751">
    <property type="entry name" value="aa-tRNA-synth_I_codon-bd_sub2"/>
</dbReference>
<accession>A0A1F5MYW0</accession>
<comment type="subunit">
    <text evidence="7">Monomer.</text>
</comment>
<dbReference type="GO" id="GO:0005524">
    <property type="term" value="F:ATP binding"/>
    <property type="evidence" value="ECO:0007669"/>
    <property type="project" value="UniProtKB-UniRule"/>
</dbReference>
<dbReference type="InterPro" id="IPR033910">
    <property type="entry name" value="GluRS_core"/>
</dbReference>
<comment type="subcellular location">
    <subcellularLocation>
        <location evidence="7">Cytoplasm</location>
    </subcellularLocation>
</comment>
<gene>
    <name evidence="7" type="primary">gltX</name>
    <name evidence="10" type="ORF">A2617_03400</name>
</gene>
<comment type="caution">
    <text evidence="10">The sequence shown here is derived from an EMBL/GenBank/DDBJ whole genome shotgun (WGS) entry which is preliminary data.</text>
</comment>
<dbReference type="SUPFAM" id="SSF48163">
    <property type="entry name" value="An anticodon-binding domain of class I aminoacyl-tRNA synthetases"/>
    <property type="match status" value="1"/>
</dbReference>
<dbReference type="GO" id="GO:0000049">
    <property type="term" value="F:tRNA binding"/>
    <property type="evidence" value="ECO:0007669"/>
    <property type="project" value="InterPro"/>
</dbReference>
<feature type="domain" description="Glutamyl/glutaminyl-tRNA synthetase class Ib catalytic" evidence="8">
    <location>
        <begin position="2"/>
        <end position="107"/>
    </location>
</feature>
<dbReference type="PANTHER" id="PTHR43311:SF2">
    <property type="entry name" value="GLUTAMATE--TRNA LIGASE, MITOCHONDRIAL-RELATED"/>
    <property type="match status" value="1"/>
</dbReference>
<keyword evidence="6 7" id="KW-0030">Aminoacyl-tRNA synthetase</keyword>
<keyword evidence="5 7" id="KW-0648">Protein biosynthesis</keyword>
<keyword evidence="7" id="KW-0963">Cytoplasm</keyword>
<dbReference type="Gene3D" id="3.40.50.620">
    <property type="entry name" value="HUPs"/>
    <property type="match status" value="2"/>
</dbReference>
<dbReference type="GO" id="GO:0006424">
    <property type="term" value="P:glutamyl-tRNA aminoacylation"/>
    <property type="evidence" value="ECO:0007669"/>
    <property type="project" value="UniProtKB-UniRule"/>
</dbReference>
<protein>
    <recommendedName>
        <fullName evidence="7">Glutamate--tRNA ligase</fullName>
        <ecNumber evidence="7">6.1.1.17</ecNumber>
    </recommendedName>
    <alternativeName>
        <fullName evidence="7">Glutamyl-tRNA synthetase</fullName>
        <shortName evidence="7">GluRS</shortName>
    </alternativeName>
</protein>
<evidence type="ECO:0000256" key="5">
    <source>
        <dbReference type="ARBA" id="ARBA00022917"/>
    </source>
</evidence>
<feature type="domain" description="Glutamyl/glutaminyl-tRNA synthetase class Ib catalytic" evidence="8">
    <location>
        <begin position="109"/>
        <end position="277"/>
    </location>
</feature>
<evidence type="ECO:0000259" key="8">
    <source>
        <dbReference type="Pfam" id="PF00749"/>
    </source>
</evidence>
<feature type="short sequence motif" description="'KMSKS' region" evidence="7">
    <location>
        <begin position="208"/>
        <end position="212"/>
    </location>
</feature>
<dbReference type="Gene3D" id="1.10.10.350">
    <property type="match status" value="1"/>
</dbReference>
<evidence type="ECO:0000256" key="4">
    <source>
        <dbReference type="ARBA" id="ARBA00022840"/>
    </source>
</evidence>
<dbReference type="GO" id="GO:0008270">
    <property type="term" value="F:zinc ion binding"/>
    <property type="evidence" value="ECO:0007669"/>
    <property type="project" value="InterPro"/>
</dbReference>
<dbReference type="Proteomes" id="UP000177135">
    <property type="component" value="Unassembled WGS sequence"/>
</dbReference>
<dbReference type="Pfam" id="PF00749">
    <property type="entry name" value="tRNA-synt_1c"/>
    <property type="match status" value="2"/>
</dbReference>
<dbReference type="PROSITE" id="PS00178">
    <property type="entry name" value="AA_TRNA_LIGASE_I"/>
    <property type="match status" value="1"/>
</dbReference>
<dbReference type="EC" id="6.1.1.17" evidence="7"/>
<dbReference type="InterPro" id="IPR004527">
    <property type="entry name" value="Glu-tRNA-ligase_bac/mito"/>
</dbReference>
<comment type="function">
    <text evidence="7">Catalyzes the attachment of glutamate to tRNA(Glu) in a two-step reaction: glutamate is first activated by ATP to form Glu-AMP and then transferred to the acceptor end of tRNA(Glu).</text>
</comment>
<comment type="similarity">
    <text evidence="1 7">Belongs to the class-I aminoacyl-tRNA synthetase family. Glutamate--tRNA ligase type 1 subfamily.</text>
</comment>
<dbReference type="EMBL" id="MFEC01000041">
    <property type="protein sequence ID" value="OGE70569.1"/>
    <property type="molecule type" value="Genomic_DNA"/>
</dbReference>
<evidence type="ECO:0000259" key="9">
    <source>
        <dbReference type="Pfam" id="PF19269"/>
    </source>
</evidence>
<evidence type="ECO:0000313" key="10">
    <source>
        <dbReference type="EMBL" id="OGE70569.1"/>
    </source>
</evidence>
<dbReference type="InterPro" id="IPR049940">
    <property type="entry name" value="GluQ/Sye"/>
</dbReference>
<dbReference type="InterPro" id="IPR045462">
    <property type="entry name" value="aa-tRNA-synth_I_cd-bd"/>
</dbReference>
<dbReference type="PANTHER" id="PTHR43311">
    <property type="entry name" value="GLUTAMATE--TRNA LIGASE"/>
    <property type="match status" value="1"/>
</dbReference>
<dbReference type="PRINTS" id="PR00987">
    <property type="entry name" value="TRNASYNTHGLU"/>
</dbReference>
<name>A0A1F5MYW0_9BACT</name>
<evidence type="ECO:0000256" key="1">
    <source>
        <dbReference type="ARBA" id="ARBA00007894"/>
    </source>
</evidence>
<dbReference type="SUPFAM" id="SSF52374">
    <property type="entry name" value="Nucleotidylyl transferase"/>
    <property type="match status" value="1"/>
</dbReference>
<sequence length="441" mass="50834">MEVRVRTAPSPTGIPHIGNTWAALINYLFARKNNGKFILRLEDTDRERLVLEAAEKIFETLHWLGLDYDEGPDVGGPFAPYVQSERLDLYRKYADELLEKGVAFKDEGAIRFRTNKEGKTSWVDLVGNRKIEIENSLQEDFVLLKSDGYPTYNFANVIDDHLMQITHVIRGNEYISSVPKHIQLYEALGWEIPQFAHLPLLLGSDKSKLSKRHGAKSALEFRQDGYLKEALLNFMALLGWRPKGDREIISLDEMVKDFDLKDMNLSSPVFDITKLEWMNGEYIRKMSDEELTKRLQEFLVDLSAGALAKEDHPVRDIAPVVPLIKERIKKLSDFIPLTDFLREKPDYDKEIFAKIKISDKKTVLEKIMQIMENLKKPWEAKEFEAGFRKLAEDEKIKAGDMFQLIRAAISGQLVTPPLFESIKILGEEETLRRIKDSLNYV</sequence>
<comment type="catalytic activity">
    <reaction evidence="7">
        <text>tRNA(Glu) + L-glutamate + ATP = L-glutamyl-tRNA(Glu) + AMP + diphosphate</text>
        <dbReference type="Rhea" id="RHEA:23540"/>
        <dbReference type="Rhea" id="RHEA-COMP:9663"/>
        <dbReference type="Rhea" id="RHEA-COMP:9680"/>
        <dbReference type="ChEBI" id="CHEBI:29985"/>
        <dbReference type="ChEBI" id="CHEBI:30616"/>
        <dbReference type="ChEBI" id="CHEBI:33019"/>
        <dbReference type="ChEBI" id="CHEBI:78442"/>
        <dbReference type="ChEBI" id="CHEBI:78520"/>
        <dbReference type="ChEBI" id="CHEBI:456215"/>
        <dbReference type="EC" id="6.1.1.17"/>
    </reaction>
</comment>
<feature type="binding site" evidence="7">
    <location>
        <position position="211"/>
    </location>
    <ligand>
        <name>ATP</name>
        <dbReference type="ChEBI" id="CHEBI:30616"/>
    </ligand>
</feature>
<organism evidence="10 11">
    <name type="scientific">Candidatus Daviesbacteria bacterium RIFOXYD1_FULL_41_10</name>
    <dbReference type="NCBI Taxonomy" id="1797801"/>
    <lineage>
        <taxon>Bacteria</taxon>
        <taxon>Candidatus Daviesiibacteriota</taxon>
    </lineage>
</organism>
<dbReference type="AlphaFoldDB" id="A0A1F5MYW0"/>
<evidence type="ECO:0000313" key="11">
    <source>
        <dbReference type="Proteomes" id="UP000177135"/>
    </source>
</evidence>
<proteinExistence type="inferred from homology"/>
<evidence type="ECO:0000256" key="6">
    <source>
        <dbReference type="ARBA" id="ARBA00023146"/>
    </source>
</evidence>
<dbReference type="InterPro" id="IPR008925">
    <property type="entry name" value="aa_tRNA-synth_I_cd-bd_sf"/>
</dbReference>
<feature type="short sequence motif" description="'HIGH' region" evidence="7">
    <location>
        <begin position="9"/>
        <end position="19"/>
    </location>
</feature>
<evidence type="ECO:0000256" key="3">
    <source>
        <dbReference type="ARBA" id="ARBA00022741"/>
    </source>
</evidence>
<dbReference type="CDD" id="cd00808">
    <property type="entry name" value="GluRS_core"/>
    <property type="match status" value="1"/>
</dbReference>
<comment type="caution">
    <text evidence="7">Lacks conserved residue(s) required for the propagation of feature annotation.</text>
</comment>
<evidence type="ECO:0000256" key="7">
    <source>
        <dbReference type="HAMAP-Rule" id="MF_00022"/>
    </source>
</evidence>
<dbReference type="GO" id="GO:0005829">
    <property type="term" value="C:cytosol"/>
    <property type="evidence" value="ECO:0007669"/>
    <property type="project" value="TreeGrafter"/>
</dbReference>
<dbReference type="Pfam" id="PF19269">
    <property type="entry name" value="Anticodon_2"/>
    <property type="match status" value="1"/>
</dbReference>
<dbReference type="InterPro" id="IPR001412">
    <property type="entry name" value="aa-tRNA-synth_I_CS"/>
</dbReference>
<dbReference type="InterPro" id="IPR014729">
    <property type="entry name" value="Rossmann-like_a/b/a_fold"/>
</dbReference>
<dbReference type="InterPro" id="IPR020058">
    <property type="entry name" value="Glu/Gln-tRNA-synth_Ib_cat-dom"/>
</dbReference>